<dbReference type="InterPro" id="IPR003593">
    <property type="entry name" value="AAA+_ATPase"/>
</dbReference>
<comment type="similarity">
    <text evidence="1">Belongs to the ABC transporter superfamily.</text>
</comment>
<feature type="domain" description="ABC transporter" evidence="5">
    <location>
        <begin position="10"/>
        <end position="240"/>
    </location>
</feature>
<dbReference type="EMBL" id="SNZR01000013">
    <property type="protein sequence ID" value="TDR90218.1"/>
    <property type="molecule type" value="Genomic_DNA"/>
</dbReference>
<evidence type="ECO:0000256" key="3">
    <source>
        <dbReference type="ARBA" id="ARBA00022741"/>
    </source>
</evidence>
<dbReference type="PROSITE" id="PS00211">
    <property type="entry name" value="ABC_TRANSPORTER_1"/>
    <property type="match status" value="1"/>
</dbReference>
<dbReference type="InterPro" id="IPR050093">
    <property type="entry name" value="ABC_SmlMolc_Importer"/>
</dbReference>
<dbReference type="GO" id="GO:0022857">
    <property type="term" value="F:transmembrane transporter activity"/>
    <property type="evidence" value="ECO:0007669"/>
    <property type="project" value="InterPro"/>
</dbReference>
<gene>
    <name evidence="6" type="ORF">EV668_3060</name>
</gene>
<dbReference type="SUPFAM" id="SSF52540">
    <property type="entry name" value="P-loop containing nucleoside triphosphate hydrolases"/>
    <property type="match status" value="1"/>
</dbReference>
<dbReference type="InterPro" id="IPR003439">
    <property type="entry name" value="ABC_transporter-like_ATP-bd"/>
</dbReference>
<dbReference type="InterPro" id="IPR017871">
    <property type="entry name" value="ABC_transporter-like_CS"/>
</dbReference>
<evidence type="ECO:0000256" key="2">
    <source>
        <dbReference type="ARBA" id="ARBA00022448"/>
    </source>
</evidence>
<comment type="caution">
    <text evidence="6">The sequence shown here is derived from an EMBL/GenBank/DDBJ whole genome shotgun (WGS) entry which is preliminary data.</text>
</comment>
<proteinExistence type="inferred from homology"/>
<dbReference type="Proteomes" id="UP000295122">
    <property type="component" value="Unassembled WGS sequence"/>
</dbReference>
<dbReference type="Pfam" id="PF08402">
    <property type="entry name" value="TOBE_2"/>
    <property type="match status" value="1"/>
</dbReference>
<keyword evidence="4 6" id="KW-0067">ATP-binding</keyword>
<dbReference type="GO" id="GO:0015847">
    <property type="term" value="P:putrescine transport"/>
    <property type="evidence" value="ECO:0007669"/>
    <property type="project" value="UniProtKB-ARBA"/>
</dbReference>
<evidence type="ECO:0000256" key="4">
    <source>
        <dbReference type="ARBA" id="ARBA00022840"/>
    </source>
</evidence>
<name>A0A4R7BWE3_9HYPH</name>
<accession>A0A4R7BWE3</accession>
<dbReference type="GO" id="GO:0005524">
    <property type="term" value="F:ATP binding"/>
    <property type="evidence" value="ECO:0007669"/>
    <property type="project" value="UniProtKB-KW"/>
</dbReference>
<organism evidence="6 7">
    <name type="scientific">Enterovirga rhinocerotis</name>
    <dbReference type="NCBI Taxonomy" id="1339210"/>
    <lineage>
        <taxon>Bacteria</taxon>
        <taxon>Pseudomonadati</taxon>
        <taxon>Pseudomonadota</taxon>
        <taxon>Alphaproteobacteria</taxon>
        <taxon>Hyphomicrobiales</taxon>
        <taxon>Methylobacteriaceae</taxon>
        <taxon>Enterovirga</taxon>
    </lineage>
</organism>
<evidence type="ECO:0000313" key="6">
    <source>
        <dbReference type="EMBL" id="TDR90218.1"/>
    </source>
</evidence>
<dbReference type="AlphaFoldDB" id="A0A4R7BWE3"/>
<dbReference type="RefSeq" id="WP_166652481.1">
    <property type="nucleotide sequence ID" value="NZ_SNZR01000013.1"/>
</dbReference>
<dbReference type="PANTHER" id="PTHR42781">
    <property type="entry name" value="SPERMIDINE/PUTRESCINE IMPORT ATP-BINDING PROTEIN POTA"/>
    <property type="match status" value="1"/>
</dbReference>
<keyword evidence="7" id="KW-1185">Reference proteome</keyword>
<dbReference type="FunFam" id="3.40.50.300:FF:000133">
    <property type="entry name" value="Spermidine/putrescine import ATP-binding protein PotA"/>
    <property type="match status" value="1"/>
</dbReference>
<evidence type="ECO:0000259" key="5">
    <source>
        <dbReference type="PROSITE" id="PS50893"/>
    </source>
</evidence>
<dbReference type="GO" id="GO:0043190">
    <property type="term" value="C:ATP-binding cassette (ABC) transporter complex"/>
    <property type="evidence" value="ECO:0007669"/>
    <property type="project" value="InterPro"/>
</dbReference>
<sequence length="343" mass="36961">MSSPREHDGLHLRSIHKSFGAVRAVDGVDLTIAAGEFVAFLGPSGCGKTTLLRIIAGFDRADSGELLLDGRDIGSLQPNRRDVGLVFQNLALFPHLSVAENVGFGMRMRGRPDQEIRAKVAEMLEIVDLSSFGDRRIPQLSGGQKQRVALARALVLRPAVLLLDEPLSALDAKLRRQLQSDLKALQRETATTFVFVTHDQEEALSMADRVAVFNRGRLEQVGEPEALYARPQTRFVAEFVGDANLLGADDLARFSVGGGADELLIVRPEQCAIGEAAAGLPVQRDAVVTMREFVGPHARLRLEVEGSGVRWLALCPGVAATGLDAGARTRLGFDPSACAKVRA</sequence>
<reference evidence="6 7" key="1">
    <citation type="submission" date="2019-03" db="EMBL/GenBank/DDBJ databases">
        <title>Genomic Encyclopedia of Type Strains, Phase IV (KMG-IV): sequencing the most valuable type-strain genomes for metagenomic binning, comparative biology and taxonomic classification.</title>
        <authorList>
            <person name="Goeker M."/>
        </authorList>
    </citation>
    <scope>NUCLEOTIDE SEQUENCE [LARGE SCALE GENOMIC DNA]</scope>
    <source>
        <strain evidence="6 7">DSM 25903</strain>
    </source>
</reference>
<keyword evidence="3" id="KW-0547">Nucleotide-binding</keyword>
<dbReference type="PANTHER" id="PTHR42781:SF4">
    <property type="entry name" value="SPERMIDINE_PUTRESCINE IMPORT ATP-BINDING PROTEIN POTA"/>
    <property type="match status" value="1"/>
</dbReference>
<keyword evidence="2" id="KW-0813">Transport</keyword>
<dbReference type="InterPro" id="IPR008995">
    <property type="entry name" value="Mo/tungstate-bd_C_term_dom"/>
</dbReference>
<dbReference type="GO" id="GO:0016887">
    <property type="term" value="F:ATP hydrolysis activity"/>
    <property type="evidence" value="ECO:0007669"/>
    <property type="project" value="InterPro"/>
</dbReference>
<protein>
    <submittedName>
        <fullName evidence="6">Putative spermidine/putrescine transport system ATP-binding protein</fullName>
    </submittedName>
</protein>
<dbReference type="SUPFAM" id="SSF50331">
    <property type="entry name" value="MOP-like"/>
    <property type="match status" value="1"/>
</dbReference>
<dbReference type="SMART" id="SM00382">
    <property type="entry name" value="AAA"/>
    <property type="match status" value="1"/>
</dbReference>
<dbReference type="Pfam" id="PF00005">
    <property type="entry name" value="ABC_tran"/>
    <property type="match status" value="1"/>
</dbReference>
<dbReference type="InterPro" id="IPR013611">
    <property type="entry name" value="Transp-assoc_OB_typ2"/>
</dbReference>
<evidence type="ECO:0000313" key="7">
    <source>
        <dbReference type="Proteomes" id="UP000295122"/>
    </source>
</evidence>
<dbReference type="PROSITE" id="PS50893">
    <property type="entry name" value="ABC_TRANSPORTER_2"/>
    <property type="match status" value="1"/>
</dbReference>
<dbReference type="Gene3D" id="3.40.50.300">
    <property type="entry name" value="P-loop containing nucleotide triphosphate hydrolases"/>
    <property type="match status" value="1"/>
</dbReference>
<evidence type="ECO:0000256" key="1">
    <source>
        <dbReference type="ARBA" id="ARBA00005417"/>
    </source>
</evidence>
<dbReference type="InterPro" id="IPR027417">
    <property type="entry name" value="P-loop_NTPase"/>
</dbReference>